<protein>
    <submittedName>
        <fullName evidence="4">WHG domain-containing protein</fullName>
    </submittedName>
</protein>
<name>A0A848KDI4_9NOCA</name>
<keyword evidence="5" id="KW-1185">Reference proteome</keyword>
<dbReference type="InterPro" id="IPR025996">
    <property type="entry name" value="MT1864/Rv1816-like_C"/>
</dbReference>
<evidence type="ECO:0000313" key="5">
    <source>
        <dbReference type="Proteomes" id="UP000535543"/>
    </source>
</evidence>
<dbReference type="Gene3D" id="1.10.357.10">
    <property type="entry name" value="Tetracycline Repressor, domain 2"/>
    <property type="match status" value="1"/>
</dbReference>
<accession>A0A848KDI4</accession>
<reference evidence="4 5" key="2">
    <citation type="submission" date="2020-06" db="EMBL/GenBank/DDBJ databases">
        <title>Antribacter stalactiti gen. nov., sp. nov., a new member of the family Nacardiaceae isolated from a cave.</title>
        <authorList>
            <person name="Kim I.S."/>
        </authorList>
    </citation>
    <scope>NUCLEOTIDE SEQUENCE [LARGE SCALE GENOMIC DNA]</scope>
    <source>
        <strain evidence="4 5">YC2-7</strain>
    </source>
</reference>
<dbReference type="SUPFAM" id="SSF48498">
    <property type="entry name" value="Tetracyclin repressor-like, C-terminal domain"/>
    <property type="match status" value="1"/>
</dbReference>
<gene>
    <name evidence="4" type="ORF">FGL95_15110</name>
</gene>
<dbReference type="Pfam" id="PF13305">
    <property type="entry name" value="TetR_C_33"/>
    <property type="match status" value="1"/>
</dbReference>
<dbReference type="InterPro" id="IPR036271">
    <property type="entry name" value="Tet_transcr_reg_TetR-rel_C_sf"/>
</dbReference>
<organism evidence="4 5">
    <name type="scientific">Antrihabitans stalactiti</name>
    <dbReference type="NCBI Taxonomy" id="2584121"/>
    <lineage>
        <taxon>Bacteria</taxon>
        <taxon>Bacillati</taxon>
        <taxon>Actinomycetota</taxon>
        <taxon>Actinomycetes</taxon>
        <taxon>Mycobacteriales</taxon>
        <taxon>Nocardiaceae</taxon>
        <taxon>Antrihabitans</taxon>
    </lineage>
</organism>
<evidence type="ECO:0000313" key="4">
    <source>
        <dbReference type="EMBL" id="NMN96369.1"/>
    </source>
</evidence>
<dbReference type="EMBL" id="VCQU01000005">
    <property type="protein sequence ID" value="NMN96369.1"/>
    <property type="molecule type" value="Genomic_DNA"/>
</dbReference>
<keyword evidence="2" id="KW-0804">Transcription</keyword>
<reference evidence="4 5" key="1">
    <citation type="submission" date="2019-05" db="EMBL/GenBank/DDBJ databases">
        <authorList>
            <person name="Lee S.D."/>
        </authorList>
    </citation>
    <scope>NUCLEOTIDE SEQUENCE [LARGE SCALE GENOMIC DNA]</scope>
    <source>
        <strain evidence="4 5">YC2-7</strain>
    </source>
</reference>
<evidence type="ECO:0000256" key="2">
    <source>
        <dbReference type="ARBA" id="ARBA00023163"/>
    </source>
</evidence>
<sequence>MTLYAQFGSMPDLVQAVVDEGFARLGEEFERVPRTDDPVADLGGIFAAYVANARANPDLYVVMFGSASLGGYRGTGDNILHTGRYTFDVIAEGLKRAVDAGRLDELHPTALAAQVWAALHGYMVLELAGYFRPPDAGVRNVLRPMMRNLIIGLGDSREAALQSANSWFADT</sequence>
<evidence type="ECO:0000256" key="1">
    <source>
        <dbReference type="ARBA" id="ARBA00023015"/>
    </source>
</evidence>
<dbReference type="AlphaFoldDB" id="A0A848KDI4"/>
<feature type="domain" description="HTH-type transcriptional regulator MT1864/Rv1816-like C-terminal" evidence="3">
    <location>
        <begin position="46"/>
        <end position="147"/>
    </location>
</feature>
<keyword evidence="1" id="KW-0805">Transcription regulation</keyword>
<comment type="caution">
    <text evidence="4">The sequence shown here is derived from an EMBL/GenBank/DDBJ whole genome shotgun (WGS) entry which is preliminary data.</text>
</comment>
<proteinExistence type="predicted"/>
<evidence type="ECO:0000259" key="3">
    <source>
        <dbReference type="Pfam" id="PF13305"/>
    </source>
</evidence>
<dbReference type="Proteomes" id="UP000535543">
    <property type="component" value="Unassembled WGS sequence"/>
</dbReference>